<proteinExistence type="predicted"/>
<organism evidence="2">
    <name type="scientific">Spodoptera frugiperda</name>
    <name type="common">Fall armyworm</name>
    <dbReference type="NCBI Taxonomy" id="7108"/>
    <lineage>
        <taxon>Eukaryota</taxon>
        <taxon>Metazoa</taxon>
        <taxon>Ecdysozoa</taxon>
        <taxon>Arthropoda</taxon>
        <taxon>Hexapoda</taxon>
        <taxon>Insecta</taxon>
        <taxon>Pterygota</taxon>
        <taxon>Neoptera</taxon>
        <taxon>Endopterygota</taxon>
        <taxon>Lepidoptera</taxon>
        <taxon>Glossata</taxon>
        <taxon>Ditrysia</taxon>
        <taxon>Noctuoidea</taxon>
        <taxon>Noctuidae</taxon>
        <taxon>Amphipyrinae</taxon>
        <taxon>Spodoptera</taxon>
    </lineage>
</organism>
<evidence type="ECO:0000256" key="1">
    <source>
        <dbReference type="SAM" id="Phobius"/>
    </source>
</evidence>
<protein>
    <submittedName>
        <fullName evidence="2">SFRICE_009204</fullName>
    </submittedName>
</protein>
<dbReference type="AlphaFoldDB" id="A0A2H1WLL7"/>
<gene>
    <name evidence="2" type="ORF">SFRICE_009204</name>
</gene>
<feature type="transmembrane region" description="Helical" evidence="1">
    <location>
        <begin position="456"/>
        <end position="477"/>
    </location>
</feature>
<evidence type="ECO:0000313" key="2">
    <source>
        <dbReference type="EMBL" id="SOQ53907.1"/>
    </source>
</evidence>
<keyword evidence="1" id="KW-0472">Membrane</keyword>
<accession>A0A2H1WLL7</accession>
<keyword evidence="1" id="KW-0812">Transmembrane</keyword>
<reference evidence="2" key="1">
    <citation type="submission" date="2016-07" db="EMBL/GenBank/DDBJ databases">
        <authorList>
            <person name="Bretaudeau A."/>
        </authorList>
    </citation>
    <scope>NUCLEOTIDE SEQUENCE</scope>
    <source>
        <strain evidence="2">Rice</strain>
        <tissue evidence="2">Whole body</tissue>
    </source>
</reference>
<dbReference type="EMBL" id="ODYU01009456">
    <property type="protein sequence ID" value="SOQ53907.1"/>
    <property type="molecule type" value="Genomic_DNA"/>
</dbReference>
<sequence>MKTPEHCSPDCLGSRNEINQKILLEEKKKKTIVSTFLCEFNAGDRMNPKQQFVDHTKSCSVRESNPLPVARQPVAQPPHQPCSQKYWLTMQHLTADRVGIEVLNIFSHQAAEILYPLRHQCAAGADSLYRGASIRLVGPSGFIYWPAKEEIMRTYKPFFFQGGKSYAFSRQGKARASVRLLLTKNHPVPIPACRAGGKPASPVKIGPAVLEISWNKQTAEQSKIVKNVILVYISYVYSYACMFKVSMGGCDCLPSGNTSARKTACFIKKMVEILKKLLQSLLHTITAEKALSKLRRKLFVPKIDDKCRKIKCPSVDEPECVRMKRNDLGINVHSLTANRKLLKANPPLTSVTGDHHGVQYVEAKIVPMKFCSHNHGPVKKIMKDKSHSRVKRAVNEQGSKKMVSVFTDNDLTVLFYQKCAMLCLLWMCLASTNHIHSLALVETAQLRCFLSEKMRALHFVIDACYGCMLWMASLLSIHRKLELRTSS</sequence>
<name>A0A2H1WLL7_SPOFR</name>
<keyword evidence="1" id="KW-1133">Transmembrane helix</keyword>